<protein>
    <submittedName>
        <fullName evidence="1">Uncharacterized protein</fullName>
    </submittedName>
</protein>
<dbReference type="EMBL" id="BK015176">
    <property type="protein sequence ID" value="DAD94501.1"/>
    <property type="molecule type" value="Genomic_DNA"/>
</dbReference>
<sequence length="99" mass="11390">MVEVKNINGTSKDRYSNPKGYSSWLDYWENNSIFVTLDKCACIGCSNKAKVGAHVRKTNGDNKWYIVPLCYECNKNTEPFNVNEAYLVEVNKENTVDLW</sequence>
<accession>A0A8S5NI56</accession>
<organism evidence="1">
    <name type="scientific">Siphoviridae sp. cttFh17</name>
    <dbReference type="NCBI Taxonomy" id="2826491"/>
    <lineage>
        <taxon>Viruses</taxon>
        <taxon>Duplodnaviria</taxon>
        <taxon>Heunggongvirae</taxon>
        <taxon>Uroviricota</taxon>
        <taxon>Caudoviricetes</taxon>
    </lineage>
</organism>
<reference evidence="1" key="1">
    <citation type="journal article" date="2021" name="Proc. Natl. Acad. Sci. U.S.A.">
        <title>A Catalog of Tens of Thousands of Viruses from Human Metagenomes Reveals Hidden Associations with Chronic Diseases.</title>
        <authorList>
            <person name="Tisza M.J."/>
            <person name="Buck C.B."/>
        </authorList>
    </citation>
    <scope>NUCLEOTIDE SEQUENCE</scope>
    <source>
        <strain evidence="1">CttFh17</strain>
    </source>
</reference>
<proteinExistence type="predicted"/>
<name>A0A8S5NI56_9CAUD</name>
<evidence type="ECO:0000313" key="1">
    <source>
        <dbReference type="EMBL" id="DAD94501.1"/>
    </source>
</evidence>